<keyword evidence="2" id="KW-1185">Reference proteome</keyword>
<sequence length="71" mass="8439">MHNGPNWQKVKRADLHSQRKHVENLEPSTRFSVRTKFGALLRRIYFSNQNSCAFPSHLSFPQPNWFGWHCN</sequence>
<proteinExistence type="predicted"/>
<dbReference type="AlphaFoldDB" id="A0AAN9N686"/>
<comment type="caution">
    <text evidence="1">The sequence shown here is derived from an EMBL/GenBank/DDBJ whole genome shotgun (WGS) entry which is preliminary data.</text>
</comment>
<organism evidence="1 2">
    <name type="scientific">Phaseolus coccineus</name>
    <name type="common">Scarlet runner bean</name>
    <name type="synonym">Phaseolus multiflorus</name>
    <dbReference type="NCBI Taxonomy" id="3886"/>
    <lineage>
        <taxon>Eukaryota</taxon>
        <taxon>Viridiplantae</taxon>
        <taxon>Streptophyta</taxon>
        <taxon>Embryophyta</taxon>
        <taxon>Tracheophyta</taxon>
        <taxon>Spermatophyta</taxon>
        <taxon>Magnoliopsida</taxon>
        <taxon>eudicotyledons</taxon>
        <taxon>Gunneridae</taxon>
        <taxon>Pentapetalae</taxon>
        <taxon>rosids</taxon>
        <taxon>fabids</taxon>
        <taxon>Fabales</taxon>
        <taxon>Fabaceae</taxon>
        <taxon>Papilionoideae</taxon>
        <taxon>50 kb inversion clade</taxon>
        <taxon>NPAAA clade</taxon>
        <taxon>indigoferoid/millettioid clade</taxon>
        <taxon>Phaseoleae</taxon>
        <taxon>Phaseolus</taxon>
    </lineage>
</organism>
<evidence type="ECO:0000313" key="2">
    <source>
        <dbReference type="Proteomes" id="UP001374584"/>
    </source>
</evidence>
<accession>A0AAN9N686</accession>
<gene>
    <name evidence="1" type="ORF">VNO80_09466</name>
</gene>
<dbReference type="EMBL" id="JAYMYR010000004">
    <property type="protein sequence ID" value="KAK7367454.1"/>
    <property type="molecule type" value="Genomic_DNA"/>
</dbReference>
<name>A0AAN9N686_PHACN</name>
<reference evidence="1 2" key="1">
    <citation type="submission" date="2024-01" db="EMBL/GenBank/DDBJ databases">
        <title>The genomes of 5 underutilized Papilionoideae crops provide insights into root nodulation and disease resistanc.</title>
        <authorList>
            <person name="Jiang F."/>
        </authorList>
    </citation>
    <scope>NUCLEOTIDE SEQUENCE [LARGE SCALE GENOMIC DNA]</scope>
    <source>
        <strain evidence="1">JINMINGXINNONG_FW02</strain>
        <tissue evidence="1">Leaves</tissue>
    </source>
</reference>
<evidence type="ECO:0000313" key="1">
    <source>
        <dbReference type="EMBL" id="KAK7367454.1"/>
    </source>
</evidence>
<dbReference type="Proteomes" id="UP001374584">
    <property type="component" value="Unassembled WGS sequence"/>
</dbReference>
<protein>
    <submittedName>
        <fullName evidence="1">Uncharacterized protein</fullName>
    </submittedName>
</protein>